<dbReference type="AlphaFoldDB" id="A0AAU7DFG4"/>
<dbReference type="EMBL" id="CP121196">
    <property type="protein sequence ID" value="XBH16089.1"/>
    <property type="molecule type" value="Genomic_DNA"/>
</dbReference>
<name>A0AAU7DFG4_9BACT</name>
<sequence>MQTLTVLTALVEKYAAGIANLNLDGDELEEYSTVLLRLQNQVETGEPSERIVKECLAYLERFRTRAA</sequence>
<accession>A0AAU7DFG4</accession>
<dbReference type="RefSeq" id="WP_348261320.1">
    <property type="nucleotide sequence ID" value="NZ_CP121196.1"/>
</dbReference>
<reference evidence="1" key="1">
    <citation type="submission" date="2023-03" db="EMBL/GenBank/DDBJ databases">
        <title>Edaphobacter sp.</title>
        <authorList>
            <person name="Huber K.J."/>
            <person name="Papendorf J."/>
            <person name="Pilke C."/>
            <person name="Bunk B."/>
            <person name="Sproeer C."/>
            <person name="Pester M."/>
        </authorList>
    </citation>
    <scope>NUCLEOTIDE SEQUENCE</scope>
    <source>
        <strain evidence="1">DSM 110680</strain>
    </source>
</reference>
<evidence type="ECO:0000313" key="1">
    <source>
        <dbReference type="EMBL" id="XBH16089.1"/>
    </source>
</evidence>
<proteinExistence type="predicted"/>
<protein>
    <submittedName>
        <fullName evidence="1">Uncharacterized protein</fullName>
    </submittedName>
</protein>
<gene>
    <name evidence="1" type="ORF">P8935_16120</name>
</gene>
<organism evidence="1">
    <name type="scientific">Telmatobacter sp. DSM 110680</name>
    <dbReference type="NCBI Taxonomy" id="3036704"/>
    <lineage>
        <taxon>Bacteria</taxon>
        <taxon>Pseudomonadati</taxon>
        <taxon>Acidobacteriota</taxon>
        <taxon>Terriglobia</taxon>
        <taxon>Terriglobales</taxon>
        <taxon>Acidobacteriaceae</taxon>
        <taxon>Telmatobacter</taxon>
    </lineage>
</organism>